<keyword evidence="6 11" id="KW-0812">Transmembrane</keyword>
<evidence type="ECO:0000313" key="14">
    <source>
        <dbReference type="Proteomes" id="UP000028411"/>
    </source>
</evidence>
<dbReference type="GO" id="GO:0005886">
    <property type="term" value="C:plasma membrane"/>
    <property type="evidence" value="ECO:0007669"/>
    <property type="project" value="UniProtKB-SubCell"/>
</dbReference>
<evidence type="ECO:0000256" key="1">
    <source>
        <dbReference type="ARBA" id="ARBA00004383"/>
    </source>
</evidence>
<evidence type="ECO:0000259" key="12">
    <source>
        <dbReference type="PROSITE" id="PS52015"/>
    </source>
</evidence>
<evidence type="ECO:0000313" key="13">
    <source>
        <dbReference type="EMBL" id="KEQ52116.1"/>
    </source>
</evidence>
<evidence type="ECO:0000256" key="7">
    <source>
        <dbReference type="ARBA" id="ARBA00022927"/>
    </source>
</evidence>
<feature type="region of interest" description="Disordered" evidence="10">
    <location>
        <begin position="131"/>
        <end position="159"/>
    </location>
</feature>
<dbReference type="GO" id="GO:0055085">
    <property type="term" value="P:transmembrane transport"/>
    <property type="evidence" value="ECO:0007669"/>
    <property type="project" value="InterPro"/>
</dbReference>
<keyword evidence="3" id="KW-0813">Transport</keyword>
<dbReference type="InterPro" id="IPR037682">
    <property type="entry name" value="TonB_C"/>
</dbReference>
<comment type="caution">
    <text evidence="13">The sequence shown here is derived from an EMBL/GenBank/DDBJ whole genome shotgun (WGS) entry which is preliminary data.</text>
</comment>
<protein>
    <submittedName>
        <fullName evidence="13">TonB family protein</fullName>
    </submittedName>
</protein>
<accession>A0A081RA93</accession>
<comment type="similarity">
    <text evidence="2">Belongs to the TonB family.</text>
</comment>
<dbReference type="InterPro" id="IPR006260">
    <property type="entry name" value="TonB/TolA_C"/>
</dbReference>
<dbReference type="GO" id="GO:0015031">
    <property type="term" value="P:protein transport"/>
    <property type="evidence" value="ECO:0007669"/>
    <property type="project" value="UniProtKB-KW"/>
</dbReference>
<dbReference type="PROSITE" id="PS52015">
    <property type="entry name" value="TONB_CTD"/>
    <property type="match status" value="1"/>
</dbReference>
<sequence length="253" mass="27155">MLLDRIDPDNAVPRAGIIGIVPAREEATAGGRWQGHGGGRLRWFGLAATVLVHALVGIGLIFTISGRPVRHAAQPALTVVDLRLPVAPVPPLPKDEAETPPIPPVETIRQPDPVEPPPPVVRNPVAMVAPPPAPVERATEPVPVPDPPPPAPPASDGQDSWEGRVLAALNRHLRYPRNALARREQGAPLIRFVMDRDGRVMSVGLRRTSGSADLDREALSLPTRAQPLPKPPDDRPGATLELVVPIQFFLHGR</sequence>
<dbReference type="Proteomes" id="UP000028411">
    <property type="component" value="Unassembled WGS sequence"/>
</dbReference>
<evidence type="ECO:0000256" key="8">
    <source>
        <dbReference type="ARBA" id="ARBA00022989"/>
    </source>
</evidence>
<dbReference type="eggNOG" id="COG0810">
    <property type="taxonomic scope" value="Bacteria"/>
</dbReference>
<dbReference type="OrthoDB" id="8481221at2"/>
<dbReference type="InterPro" id="IPR051045">
    <property type="entry name" value="TonB-dependent_transducer"/>
</dbReference>
<evidence type="ECO:0000256" key="4">
    <source>
        <dbReference type="ARBA" id="ARBA00022475"/>
    </source>
</evidence>
<evidence type="ECO:0000256" key="6">
    <source>
        <dbReference type="ARBA" id="ARBA00022692"/>
    </source>
</evidence>
<dbReference type="AlphaFoldDB" id="A0A081RA93"/>
<proteinExistence type="inferred from homology"/>
<gene>
    <name evidence="13" type="ORF">BV95_03597</name>
</gene>
<dbReference type="SUPFAM" id="SSF74653">
    <property type="entry name" value="TolA/TonB C-terminal domain"/>
    <property type="match status" value="1"/>
</dbReference>
<evidence type="ECO:0000256" key="10">
    <source>
        <dbReference type="SAM" id="MobiDB-lite"/>
    </source>
</evidence>
<keyword evidence="7" id="KW-0653">Protein transport</keyword>
<keyword evidence="9 11" id="KW-0472">Membrane</keyword>
<keyword evidence="8 11" id="KW-1133">Transmembrane helix</keyword>
<evidence type="ECO:0000256" key="3">
    <source>
        <dbReference type="ARBA" id="ARBA00022448"/>
    </source>
</evidence>
<reference evidence="13 14" key="1">
    <citation type="submission" date="2014-02" db="EMBL/GenBank/DDBJ databases">
        <title>Whole genome sequence of Sphingobium chlorophenolicum NBRC 16172.</title>
        <authorList>
            <person name="Gan H.M."/>
            <person name="Gan H.Y."/>
            <person name="Chew T.H."/>
            <person name="Savka M.A."/>
        </authorList>
    </citation>
    <scope>NUCLEOTIDE SEQUENCE [LARGE SCALE GENOMIC DNA]</scope>
    <source>
        <strain evidence="13 14">NBRC 16172</strain>
    </source>
</reference>
<feature type="transmembrane region" description="Helical" evidence="11">
    <location>
        <begin position="43"/>
        <end position="64"/>
    </location>
</feature>
<comment type="subcellular location">
    <subcellularLocation>
        <location evidence="1">Cell inner membrane</location>
        <topology evidence="1">Single-pass membrane protein</topology>
        <orientation evidence="1">Periplasmic side</orientation>
    </subcellularLocation>
</comment>
<evidence type="ECO:0000256" key="5">
    <source>
        <dbReference type="ARBA" id="ARBA00022519"/>
    </source>
</evidence>
<dbReference type="PANTHER" id="PTHR33446">
    <property type="entry name" value="PROTEIN TONB-RELATED"/>
    <property type="match status" value="1"/>
</dbReference>
<organism evidence="13 14">
    <name type="scientific">Sphingobium chlorophenolicum</name>
    <dbReference type="NCBI Taxonomy" id="46429"/>
    <lineage>
        <taxon>Bacteria</taxon>
        <taxon>Pseudomonadati</taxon>
        <taxon>Pseudomonadota</taxon>
        <taxon>Alphaproteobacteria</taxon>
        <taxon>Sphingomonadales</taxon>
        <taxon>Sphingomonadaceae</taxon>
        <taxon>Sphingobium</taxon>
    </lineage>
</organism>
<evidence type="ECO:0000256" key="9">
    <source>
        <dbReference type="ARBA" id="ARBA00023136"/>
    </source>
</evidence>
<keyword evidence="4" id="KW-1003">Cell membrane</keyword>
<dbReference type="PATRIC" id="fig|46429.4.peg.3585"/>
<evidence type="ECO:0000256" key="2">
    <source>
        <dbReference type="ARBA" id="ARBA00006555"/>
    </source>
</evidence>
<evidence type="ECO:0000256" key="11">
    <source>
        <dbReference type="SAM" id="Phobius"/>
    </source>
</evidence>
<name>A0A081RA93_SPHCR</name>
<dbReference type="NCBIfam" id="TIGR01352">
    <property type="entry name" value="tonB_Cterm"/>
    <property type="match status" value="1"/>
</dbReference>
<feature type="compositionally biased region" description="Pro residues" evidence="10">
    <location>
        <begin position="142"/>
        <end position="153"/>
    </location>
</feature>
<feature type="domain" description="TonB C-terminal" evidence="12">
    <location>
        <begin position="160"/>
        <end position="253"/>
    </location>
</feature>
<dbReference type="Pfam" id="PF03544">
    <property type="entry name" value="TonB_C"/>
    <property type="match status" value="1"/>
</dbReference>
<dbReference type="EMBL" id="JFHR01000051">
    <property type="protein sequence ID" value="KEQ52116.1"/>
    <property type="molecule type" value="Genomic_DNA"/>
</dbReference>
<dbReference type="Gene3D" id="3.30.1150.10">
    <property type="match status" value="1"/>
</dbReference>
<keyword evidence="5" id="KW-0997">Cell inner membrane</keyword>